<proteinExistence type="predicted"/>
<dbReference type="PROSITE" id="PS50297">
    <property type="entry name" value="ANK_REP_REGION"/>
    <property type="match status" value="2"/>
</dbReference>
<dbReference type="PROSITE" id="PS50088">
    <property type="entry name" value="ANK_REPEAT"/>
    <property type="match status" value="2"/>
</dbReference>
<dbReference type="SMART" id="SM00248">
    <property type="entry name" value="ANK"/>
    <property type="match status" value="4"/>
</dbReference>
<keyword evidence="3" id="KW-0040">ANK repeat</keyword>
<name>A0A4W5MMV1_9TELE</name>
<evidence type="ECO:0000256" key="3">
    <source>
        <dbReference type="PROSITE-ProRule" id="PRU00023"/>
    </source>
</evidence>
<dbReference type="SUPFAM" id="SSF48403">
    <property type="entry name" value="Ankyrin repeat"/>
    <property type="match status" value="1"/>
</dbReference>
<dbReference type="STRING" id="62062.ENSHHUP00000039772"/>
<evidence type="ECO:0000313" key="8">
    <source>
        <dbReference type="Proteomes" id="UP000314982"/>
    </source>
</evidence>
<keyword evidence="6" id="KW-0812">Transmembrane</keyword>
<feature type="compositionally biased region" description="Polar residues" evidence="5">
    <location>
        <begin position="318"/>
        <end position="328"/>
    </location>
</feature>
<feature type="region of interest" description="Disordered" evidence="5">
    <location>
        <begin position="376"/>
        <end position="401"/>
    </location>
</feature>
<dbReference type="Gene3D" id="1.25.40.20">
    <property type="entry name" value="Ankyrin repeat-containing domain"/>
    <property type="match status" value="1"/>
</dbReference>
<evidence type="ECO:0000256" key="5">
    <source>
        <dbReference type="SAM" id="MobiDB-lite"/>
    </source>
</evidence>
<dbReference type="Ensembl" id="ENSHHUT00000041318.1">
    <property type="protein sequence ID" value="ENSHHUP00000039772.1"/>
    <property type="gene ID" value="ENSHHUG00000024644.1"/>
</dbReference>
<feature type="compositionally biased region" description="Basic and acidic residues" evidence="5">
    <location>
        <begin position="438"/>
        <end position="461"/>
    </location>
</feature>
<evidence type="ECO:0000313" key="7">
    <source>
        <dbReference type="Ensembl" id="ENSHHUP00000039772.1"/>
    </source>
</evidence>
<feature type="repeat" description="ANK" evidence="3">
    <location>
        <begin position="115"/>
        <end position="147"/>
    </location>
</feature>
<dbReference type="PANTHER" id="PTHR24129">
    <property type="entry name" value="ANKYCORBIN"/>
    <property type="match status" value="1"/>
</dbReference>
<feature type="repeat" description="ANK" evidence="3">
    <location>
        <begin position="82"/>
        <end position="114"/>
    </location>
</feature>
<dbReference type="InterPro" id="IPR002110">
    <property type="entry name" value="Ankyrin_rpt"/>
</dbReference>
<dbReference type="AlphaFoldDB" id="A0A4W5MMV1"/>
<evidence type="ECO:0000256" key="1">
    <source>
        <dbReference type="ARBA" id="ARBA00022737"/>
    </source>
</evidence>
<organism evidence="7 8">
    <name type="scientific">Hucho hucho</name>
    <name type="common">huchen</name>
    <dbReference type="NCBI Taxonomy" id="62062"/>
    <lineage>
        <taxon>Eukaryota</taxon>
        <taxon>Metazoa</taxon>
        <taxon>Chordata</taxon>
        <taxon>Craniata</taxon>
        <taxon>Vertebrata</taxon>
        <taxon>Euteleostomi</taxon>
        <taxon>Actinopterygii</taxon>
        <taxon>Neopterygii</taxon>
        <taxon>Teleostei</taxon>
        <taxon>Protacanthopterygii</taxon>
        <taxon>Salmoniformes</taxon>
        <taxon>Salmonidae</taxon>
        <taxon>Salmoninae</taxon>
        <taxon>Hucho</taxon>
    </lineage>
</organism>
<feature type="coiled-coil region" evidence="4">
    <location>
        <begin position="573"/>
        <end position="643"/>
    </location>
</feature>
<sequence>EHLCENAVHRLQLSVQHHSFSALHLAAKNNHQECAKKLIQVRWSILGVQMILLFFSSAASGSIVIVQTLCERKCPVNVKDMDGLSPLLLSARHAHAEVCSSLLDWGADVNACDKNGRTAVMLASESSSVSVVEVLVQRGAALQSVDSLGHDVLHYAKLSGSSEIRAVLTAELQSAHSDNVARLGGDRSTTPKKRKAPPPPISPVQVKACLFQSVCRHVGRSACLLVCLSVGLPEEELRGVSQREEVEKLHEEKCMLLETIENLKQIVDQTPKAKDCGKVDSALVVALHAKITALSLENQQLAQILKKRPSPQGGEISRPNSMNSNASYHITHKSPSETQLQPQGTEEEESGEWGKEGGEEEIRLLRETLERVHSKLQETQKENRTLNARLKPKQGEETGREGEVLLESLAELQELQRLRSSLEQEVKELRSQLAQSEQQRERDVGRIREQEARLKAADDSGDREKSLLVDRYKEAQEEIRMLQEALRGTVPVEAAAKDFEEMKGELGSMIDGLQRRLLELSKSYSEAKSELSSTRNQLEEIRAVKSKPGSPVASPDKEQAMLRSRVEELQTSLADTQSKYSASLEEIALLKQEAEAQESVALSDHTQVVSSLGSAIKDLETQADSLRQQLSQRTLQVDALQNRLTMEKDHTPDDSISRLEHKQMREGLEKEEGNLTQLLQGALRKQDEMALEAAAAWQELKEGRSEREALQELAISREKENHTLSTNLREAQDAMVQLKKLVEEHVSSEREKNKKIDDLSREVGKLKDALNSLSQLSYSAGTAKRQQTLQQQQLDNLQQQVKQLQCQLGESKRQHHEIVSVYRMHLLYAVQGQMDEDVQKALKQILMMCKMPTEAKLSI</sequence>
<dbReference type="Proteomes" id="UP000314982">
    <property type="component" value="Unassembled WGS sequence"/>
</dbReference>
<dbReference type="Pfam" id="PF00023">
    <property type="entry name" value="Ank"/>
    <property type="match status" value="1"/>
</dbReference>
<feature type="coiled-coil region" evidence="4">
    <location>
        <begin position="510"/>
        <end position="544"/>
    </location>
</feature>
<feature type="transmembrane region" description="Helical" evidence="6">
    <location>
        <begin position="45"/>
        <end position="66"/>
    </location>
</feature>
<keyword evidence="8" id="KW-1185">Reference proteome</keyword>
<keyword evidence="1" id="KW-0677">Repeat</keyword>
<feature type="region of interest" description="Disordered" evidence="5">
    <location>
        <begin position="307"/>
        <end position="358"/>
    </location>
</feature>
<dbReference type="PANTHER" id="PTHR24129:SF0">
    <property type="entry name" value="ANKYCORBIN"/>
    <property type="match status" value="1"/>
</dbReference>
<keyword evidence="6" id="KW-1133">Transmembrane helix</keyword>
<keyword evidence="2 4" id="KW-0175">Coiled coil</keyword>
<dbReference type="GeneTree" id="ENSGT00940000157400"/>
<reference evidence="7" key="3">
    <citation type="submission" date="2025-09" db="UniProtKB">
        <authorList>
            <consortium name="Ensembl"/>
        </authorList>
    </citation>
    <scope>IDENTIFICATION</scope>
</reference>
<feature type="region of interest" description="Disordered" evidence="5">
    <location>
        <begin position="179"/>
        <end position="200"/>
    </location>
</feature>
<reference evidence="8" key="1">
    <citation type="submission" date="2018-06" db="EMBL/GenBank/DDBJ databases">
        <title>Genome assembly of Danube salmon.</title>
        <authorList>
            <person name="Macqueen D.J."/>
            <person name="Gundappa M.K."/>
        </authorList>
    </citation>
    <scope>NUCLEOTIDE SEQUENCE [LARGE SCALE GENOMIC DNA]</scope>
</reference>
<accession>A0A4W5MMV1</accession>
<evidence type="ECO:0000256" key="4">
    <source>
        <dbReference type="SAM" id="Coils"/>
    </source>
</evidence>
<dbReference type="Gene3D" id="1.10.287.620">
    <property type="entry name" value="Helix Hairpins"/>
    <property type="match status" value="1"/>
</dbReference>
<dbReference type="InterPro" id="IPR042420">
    <property type="entry name" value="RAI14/UACA"/>
</dbReference>
<reference evidence="7" key="2">
    <citation type="submission" date="2025-08" db="UniProtKB">
        <authorList>
            <consortium name="Ensembl"/>
        </authorList>
    </citation>
    <scope>IDENTIFICATION</scope>
</reference>
<dbReference type="Pfam" id="PF12796">
    <property type="entry name" value="Ank_2"/>
    <property type="match status" value="1"/>
</dbReference>
<feature type="coiled-coil region" evidence="4">
    <location>
        <begin position="721"/>
        <end position="814"/>
    </location>
</feature>
<dbReference type="GO" id="GO:0003779">
    <property type="term" value="F:actin binding"/>
    <property type="evidence" value="ECO:0007669"/>
    <property type="project" value="InterPro"/>
</dbReference>
<keyword evidence="6" id="KW-0472">Membrane</keyword>
<dbReference type="InterPro" id="IPR036770">
    <property type="entry name" value="Ankyrin_rpt-contain_sf"/>
</dbReference>
<evidence type="ECO:0000256" key="6">
    <source>
        <dbReference type="SAM" id="Phobius"/>
    </source>
</evidence>
<evidence type="ECO:0000256" key="2">
    <source>
        <dbReference type="ARBA" id="ARBA00023054"/>
    </source>
</evidence>
<protein>
    <submittedName>
        <fullName evidence="7">Retinoic acid induced 14</fullName>
    </submittedName>
</protein>
<feature type="region of interest" description="Disordered" evidence="5">
    <location>
        <begin position="432"/>
        <end position="461"/>
    </location>
</feature>